<dbReference type="KEGG" id="nei:BG910_02005"/>
<keyword evidence="3" id="KW-1185">Reference proteome</keyword>
<dbReference type="RefSeq" id="WP_089037090.1">
    <property type="nucleotide sequence ID" value="NZ_CP022278.1"/>
</dbReference>
<sequence>MKTVLATTLLTLTLCACSNGTPGMSVGIGLGTGIGSHLGLGTSLNIPIGLNKNRAQNSDGLKIIEEQIVTHFDTHGNATDSAVKGGFYRQLISKRGSSYLVQDFYSDGKKRTDPYTLPRNKLLQFRAMPDNGSLTIYAYNGTVMQQQVFQSGKLVSARP</sequence>
<feature type="signal peptide" evidence="1">
    <location>
        <begin position="1"/>
        <end position="18"/>
    </location>
</feature>
<dbReference type="Proteomes" id="UP000198238">
    <property type="component" value="Chromosome"/>
</dbReference>
<protein>
    <submittedName>
        <fullName evidence="2">NemA protein</fullName>
    </submittedName>
</protein>
<evidence type="ECO:0000256" key="1">
    <source>
        <dbReference type="SAM" id="SignalP"/>
    </source>
</evidence>
<accession>A0A220S4Y4</accession>
<proteinExistence type="predicted"/>
<evidence type="ECO:0000313" key="2">
    <source>
        <dbReference type="EMBL" id="ASK28403.1"/>
    </source>
</evidence>
<gene>
    <name evidence="2" type="ORF">BG910_02005</name>
</gene>
<feature type="chain" id="PRO_5013143772" evidence="1">
    <location>
        <begin position="19"/>
        <end position="159"/>
    </location>
</feature>
<keyword evidence="1" id="KW-0732">Signal</keyword>
<organism evidence="2 3">
    <name type="scientific">Neisseria chenwenguii</name>
    <dbReference type="NCBI Taxonomy" id="1853278"/>
    <lineage>
        <taxon>Bacteria</taxon>
        <taxon>Pseudomonadati</taxon>
        <taxon>Pseudomonadota</taxon>
        <taxon>Betaproteobacteria</taxon>
        <taxon>Neisseriales</taxon>
        <taxon>Neisseriaceae</taxon>
        <taxon>Neisseria</taxon>
    </lineage>
</organism>
<dbReference type="AlphaFoldDB" id="A0A220S4Y4"/>
<name>A0A220S4Y4_9NEIS</name>
<reference evidence="2 3" key="1">
    <citation type="submission" date="2017-06" db="EMBL/GenBank/DDBJ databases">
        <title>Neisseria chenwenguii sp. nov., isolated from the intestinal contents of Tibetan Plateau Pika in Yushu, Qinghai Province, China.</title>
        <authorList>
            <person name="Zhang G."/>
        </authorList>
    </citation>
    <scope>NUCLEOTIDE SEQUENCE [LARGE SCALE GENOMIC DNA]</scope>
    <source>
        <strain evidence="2 3">10023</strain>
    </source>
</reference>
<dbReference type="PROSITE" id="PS51257">
    <property type="entry name" value="PROKAR_LIPOPROTEIN"/>
    <property type="match status" value="1"/>
</dbReference>
<dbReference type="EMBL" id="CP022278">
    <property type="protein sequence ID" value="ASK28403.1"/>
    <property type="molecule type" value="Genomic_DNA"/>
</dbReference>
<evidence type="ECO:0000313" key="3">
    <source>
        <dbReference type="Proteomes" id="UP000198238"/>
    </source>
</evidence>